<reference evidence="13" key="1">
    <citation type="submission" date="2021-01" db="EMBL/GenBank/DDBJ databases">
        <title>Ramlibacter sp. strain AW1 16S ribosomal RNA gene Genome sequencing and assembly.</title>
        <authorList>
            <person name="Kang M."/>
        </authorList>
    </citation>
    <scope>NUCLEOTIDE SEQUENCE</scope>
    <source>
        <strain evidence="13">AW1</strain>
    </source>
</reference>
<name>A0A937D3Y1_9BURK</name>
<evidence type="ECO:0000256" key="1">
    <source>
        <dbReference type="ARBA" id="ARBA00001400"/>
    </source>
</evidence>
<dbReference type="RefSeq" id="WP_201684237.1">
    <property type="nucleotide sequence ID" value="NZ_JAEQNA010000004.1"/>
</dbReference>
<dbReference type="SUPFAM" id="SSF52141">
    <property type="entry name" value="Uracil-DNA glycosylase-like"/>
    <property type="match status" value="1"/>
</dbReference>
<dbReference type="Proteomes" id="UP000613011">
    <property type="component" value="Unassembled WGS sequence"/>
</dbReference>
<dbReference type="EC" id="3.2.2.27" evidence="3"/>
<evidence type="ECO:0000256" key="5">
    <source>
        <dbReference type="ARBA" id="ARBA00022485"/>
    </source>
</evidence>
<dbReference type="InterPro" id="IPR005273">
    <property type="entry name" value="Ura-DNA_glyco_family4"/>
</dbReference>
<proteinExistence type="inferred from homology"/>
<keyword evidence="8" id="KW-0378">Hydrolase</keyword>
<organism evidence="13 14">
    <name type="scientific">Ramlibacter aurantiacus</name>
    <dbReference type="NCBI Taxonomy" id="2801330"/>
    <lineage>
        <taxon>Bacteria</taxon>
        <taxon>Pseudomonadati</taxon>
        <taxon>Pseudomonadota</taxon>
        <taxon>Betaproteobacteria</taxon>
        <taxon>Burkholderiales</taxon>
        <taxon>Comamonadaceae</taxon>
        <taxon>Ramlibacter</taxon>
    </lineage>
</organism>
<protein>
    <recommendedName>
        <fullName evidence="4">Type-4 uracil-DNA glycosylase</fullName>
        <ecNumber evidence="3">3.2.2.27</ecNumber>
    </recommendedName>
</protein>
<keyword evidence="7" id="KW-0227">DNA damage</keyword>
<evidence type="ECO:0000256" key="10">
    <source>
        <dbReference type="ARBA" id="ARBA00023014"/>
    </source>
</evidence>
<comment type="catalytic activity">
    <reaction evidence="1">
        <text>Hydrolyzes single-stranded DNA or mismatched double-stranded DNA and polynucleotides, releasing free uracil.</text>
        <dbReference type="EC" id="3.2.2.27"/>
    </reaction>
</comment>
<dbReference type="CDD" id="cd10030">
    <property type="entry name" value="UDG-F4_TTUDGA_SPO1dp_like"/>
    <property type="match status" value="1"/>
</dbReference>
<dbReference type="Pfam" id="PF03167">
    <property type="entry name" value="UDG"/>
    <property type="match status" value="1"/>
</dbReference>
<evidence type="ECO:0000256" key="4">
    <source>
        <dbReference type="ARBA" id="ARBA00019403"/>
    </source>
</evidence>
<evidence type="ECO:0000259" key="12">
    <source>
        <dbReference type="SMART" id="SM00986"/>
    </source>
</evidence>
<evidence type="ECO:0000256" key="11">
    <source>
        <dbReference type="ARBA" id="ARBA00023204"/>
    </source>
</evidence>
<keyword evidence="5" id="KW-0004">4Fe-4S</keyword>
<evidence type="ECO:0000256" key="9">
    <source>
        <dbReference type="ARBA" id="ARBA00023004"/>
    </source>
</evidence>
<evidence type="ECO:0000256" key="6">
    <source>
        <dbReference type="ARBA" id="ARBA00022723"/>
    </source>
</evidence>
<dbReference type="PANTHER" id="PTHR33693:SF1">
    <property type="entry name" value="TYPE-4 URACIL-DNA GLYCOSYLASE"/>
    <property type="match status" value="1"/>
</dbReference>
<dbReference type="GO" id="GO:0051539">
    <property type="term" value="F:4 iron, 4 sulfur cluster binding"/>
    <property type="evidence" value="ECO:0007669"/>
    <property type="project" value="UniProtKB-KW"/>
</dbReference>
<dbReference type="InterPro" id="IPR036895">
    <property type="entry name" value="Uracil-DNA_glycosylase-like_sf"/>
</dbReference>
<dbReference type="PANTHER" id="PTHR33693">
    <property type="entry name" value="TYPE-5 URACIL-DNA GLYCOSYLASE"/>
    <property type="match status" value="1"/>
</dbReference>
<comment type="caution">
    <text evidence="13">The sequence shown here is derived from an EMBL/GenBank/DDBJ whole genome shotgun (WGS) entry which is preliminary data.</text>
</comment>
<dbReference type="GO" id="GO:0004844">
    <property type="term" value="F:uracil DNA N-glycosylase activity"/>
    <property type="evidence" value="ECO:0007669"/>
    <property type="project" value="UniProtKB-EC"/>
</dbReference>
<keyword evidence="6" id="KW-0479">Metal-binding</keyword>
<sequence length="271" mass="29159">MSLELDPRRRAMLAEMGLQAFVPVAGAASSCAAQEPAPVEAPAVVAESVAPAPARLPAAPPQVMRDQATVRVMPSGGEAGGRFAEMDWDELQQAAAGCQACALGETRRQVVFGSGPRQADWLVVGDAPSEQDELQGEPFAGEEGRLLDQMLRAVGLARGEGVYLTHLLKCRPPGNRNPAPEEIASCEPILRRQLALLRPKVVLLMGRLVVPSLLQTTEPLGRLRGRVHQWQGVPVVVTYHPSFLLRNPAEKGKAWADWCLADEARNTGFRG</sequence>
<dbReference type="GO" id="GO:0006281">
    <property type="term" value="P:DNA repair"/>
    <property type="evidence" value="ECO:0007669"/>
    <property type="project" value="UniProtKB-KW"/>
</dbReference>
<evidence type="ECO:0000256" key="7">
    <source>
        <dbReference type="ARBA" id="ARBA00022763"/>
    </source>
</evidence>
<dbReference type="InterPro" id="IPR051536">
    <property type="entry name" value="UDG_Type-4/5"/>
</dbReference>
<dbReference type="GO" id="GO:0046872">
    <property type="term" value="F:metal ion binding"/>
    <property type="evidence" value="ECO:0007669"/>
    <property type="project" value="UniProtKB-KW"/>
</dbReference>
<comment type="similarity">
    <text evidence="2">Belongs to the uracil-DNA glycosylase (UDG) superfamily. Type 4 (UDGa) family.</text>
</comment>
<dbReference type="SMART" id="SM00986">
    <property type="entry name" value="UDG"/>
    <property type="match status" value="1"/>
</dbReference>
<evidence type="ECO:0000256" key="3">
    <source>
        <dbReference type="ARBA" id="ARBA00012030"/>
    </source>
</evidence>
<evidence type="ECO:0000256" key="8">
    <source>
        <dbReference type="ARBA" id="ARBA00022801"/>
    </source>
</evidence>
<accession>A0A937D3Y1</accession>
<dbReference type="SMART" id="SM00987">
    <property type="entry name" value="UreE_C"/>
    <property type="match status" value="1"/>
</dbReference>
<keyword evidence="10" id="KW-0411">Iron-sulfur</keyword>
<gene>
    <name evidence="13" type="ORF">JI739_12450</name>
</gene>
<dbReference type="EMBL" id="JAEQNA010000004">
    <property type="protein sequence ID" value="MBL0421160.1"/>
    <property type="molecule type" value="Genomic_DNA"/>
</dbReference>
<keyword evidence="14" id="KW-1185">Reference proteome</keyword>
<evidence type="ECO:0000256" key="2">
    <source>
        <dbReference type="ARBA" id="ARBA00006521"/>
    </source>
</evidence>
<evidence type="ECO:0000313" key="14">
    <source>
        <dbReference type="Proteomes" id="UP000613011"/>
    </source>
</evidence>
<dbReference type="AlphaFoldDB" id="A0A937D3Y1"/>
<dbReference type="Gene3D" id="3.40.470.10">
    <property type="entry name" value="Uracil-DNA glycosylase-like domain"/>
    <property type="match status" value="1"/>
</dbReference>
<dbReference type="InterPro" id="IPR005122">
    <property type="entry name" value="Uracil-DNA_glycosylase-like"/>
</dbReference>
<dbReference type="NCBIfam" id="TIGR00758">
    <property type="entry name" value="UDG_fam4"/>
    <property type="match status" value="1"/>
</dbReference>
<keyword evidence="11" id="KW-0234">DNA repair</keyword>
<keyword evidence="9" id="KW-0408">Iron</keyword>
<evidence type="ECO:0000313" key="13">
    <source>
        <dbReference type="EMBL" id="MBL0421160.1"/>
    </source>
</evidence>
<feature type="domain" description="Uracil-DNA glycosylase-like" evidence="12">
    <location>
        <begin position="112"/>
        <end position="259"/>
    </location>
</feature>